<dbReference type="CAZy" id="GH6">
    <property type="family name" value="Glycoside Hydrolase Family 6"/>
</dbReference>
<evidence type="ECO:0000256" key="4">
    <source>
        <dbReference type="SAM" id="MobiDB-lite"/>
    </source>
</evidence>
<dbReference type="GO" id="GO:0030245">
    <property type="term" value="P:cellulose catabolic process"/>
    <property type="evidence" value="ECO:0007669"/>
    <property type="project" value="UniProtKB-KW"/>
</dbReference>
<dbReference type="SMART" id="SM00637">
    <property type="entry name" value="CBD_II"/>
    <property type="match status" value="1"/>
</dbReference>
<dbReference type="Pfam" id="PF00553">
    <property type="entry name" value="CBM_2"/>
    <property type="match status" value="1"/>
</dbReference>
<dbReference type="EMBL" id="CP001706">
    <property type="protein sequence ID" value="ACV08399.1"/>
    <property type="molecule type" value="Genomic_DNA"/>
</dbReference>
<gene>
    <name evidence="6" type="ordered locus">Jden_0735</name>
</gene>
<feature type="domain" description="CBM2" evidence="5">
    <location>
        <begin position="516"/>
        <end position="623"/>
    </location>
</feature>
<dbReference type="CAZy" id="CBM2">
    <property type="family name" value="Carbohydrate-Binding Module Family 2"/>
</dbReference>
<keyword evidence="3" id="KW-0119">Carbohydrate metabolism</keyword>
<dbReference type="GO" id="GO:0030247">
    <property type="term" value="F:polysaccharide binding"/>
    <property type="evidence" value="ECO:0007669"/>
    <property type="project" value="UniProtKB-UniRule"/>
</dbReference>
<dbReference type="PROSITE" id="PS51173">
    <property type="entry name" value="CBM2"/>
    <property type="match status" value="1"/>
</dbReference>
<reference evidence="6 7" key="1">
    <citation type="journal article" date="2009" name="Stand. Genomic Sci.">
        <title>Complete genome sequence of Jonesia denitrificans type strain (Prevot 55134).</title>
        <authorList>
            <person name="Pukall R."/>
            <person name="Gehrich-Schroter G."/>
            <person name="Lapidus A."/>
            <person name="Nolan M."/>
            <person name="Glavina Del Rio T."/>
            <person name="Lucas S."/>
            <person name="Chen F."/>
            <person name="Tice H."/>
            <person name="Pitluck S."/>
            <person name="Cheng J.F."/>
            <person name="Copeland A."/>
            <person name="Saunders E."/>
            <person name="Brettin T."/>
            <person name="Detter J.C."/>
            <person name="Bruce D."/>
            <person name="Goodwin L."/>
            <person name="Pati A."/>
            <person name="Ivanova N."/>
            <person name="Mavromatis K."/>
            <person name="Ovchinnikova G."/>
            <person name="Chen A."/>
            <person name="Palaniappan K."/>
            <person name="Land M."/>
            <person name="Hauser L."/>
            <person name="Chang Y.J."/>
            <person name="Jeffries C.D."/>
            <person name="Chain P."/>
            <person name="Goker M."/>
            <person name="Bristow J."/>
            <person name="Eisen J.A."/>
            <person name="Markowitz V."/>
            <person name="Hugenholtz P."/>
            <person name="Kyrpides N.C."/>
            <person name="Klenk H.P."/>
            <person name="Han C."/>
        </authorList>
    </citation>
    <scope>NUCLEOTIDE SEQUENCE [LARGE SCALE GENOMIC DNA]</scope>
    <source>
        <strain evidence="7">ATCC 14870 / DSM 20603 / BCRC 15368 / CIP 55.134 / JCM 11481 / NBRC 15587 / NCTC 10816 / Prevot 55134</strain>
    </source>
</reference>
<dbReference type="AlphaFoldDB" id="C7R1T1"/>
<dbReference type="InterPro" id="IPR012291">
    <property type="entry name" value="CBM2_carb-bd_dom_sf"/>
</dbReference>
<dbReference type="InterPro" id="IPR036434">
    <property type="entry name" value="Beta_cellobiohydrolase_sf"/>
</dbReference>
<organism evidence="6 7">
    <name type="scientific">Jonesia denitrificans (strain ATCC 14870 / DSM 20603 / BCRC 15368 / CIP 55.134 / JCM 11481 / NBRC 15587 / NCTC 10816 / Prevot 55134)</name>
    <name type="common">Listeria denitrificans</name>
    <dbReference type="NCBI Taxonomy" id="471856"/>
    <lineage>
        <taxon>Bacteria</taxon>
        <taxon>Bacillati</taxon>
        <taxon>Actinomycetota</taxon>
        <taxon>Actinomycetes</taxon>
        <taxon>Micrococcales</taxon>
        <taxon>Jonesiaceae</taxon>
        <taxon>Jonesia</taxon>
    </lineage>
</organism>
<evidence type="ECO:0000313" key="7">
    <source>
        <dbReference type="Proteomes" id="UP000000628"/>
    </source>
</evidence>
<dbReference type="PANTHER" id="PTHR34876">
    <property type="match status" value="1"/>
</dbReference>
<sequence>MTPRMTTLRKNIAAATAGMVLAAPLAVTAFTTPAVAAETNVDNPFVGADWYVNPYWSDNVNEEADSVQSSDPTLAAKMRAIADEPTAVWMDRTSAIEGNVDGPGLRFHLDEALEQKQGNDPIVLQLVIYNLPGRDCYALASNGELPATAEGLRKYKEEYIDAITEILAEPKYRDLRIVTTIEPDSLPNLTTNMHDPKCVEAEPYYKEGVAYALSELSDIQGVYNYVDAAHSGWLGWEDNATGSVQTFTEVAQMTNKGFDSIHGFVTNTANTTPLNEPFLPDPSKQVGGQPIRSSDYYEWNTAFDEADWTADLYRRLVAAGFPSDIGMLVDTSRNGWGGPDRPTAASTSSDLNTYVDQSRVDQRTHRGAWCNAAGAGIGERPQAAPTDFPNSHLDAYVWVKPPGESDGSSSEIPNDEGKGFDRMCDPTFNSPKLNGLLTGALPNAPVSGKWFSEQFQELVANAYPVIDPDGVDPDPEPTDPDPEPTDPTDPDPDPTDPDPEPTDPTDPDPEPTDPTDPGEGGTCDVTYTTNDWNSGFTATVKITNTSTQPINGWSLAFTFPAGQQITNLWSATNTSTGSTATITNAAWNPTINAGQTVEFGFNGTHNGNNPAPTSFTLNGATCS</sequence>
<dbReference type="HOGENOM" id="CLU_015488_3_0_11"/>
<name>C7R1T1_JONDD</name>
<keyword evidence="3" id="KW-0624">Polysaccharide degradation</keyword>
<dbReference type="EC" id="3.2.1.-" evidence="3"/>
<evidence type="ECO:0000256" key="3">
    <source>
        <dbReference type="RuleBase" id="RU361186"/>
    </source>
</evidence>
<dbReference type="Gene3D" id="2.60.40.290">
    <property type="match status" value="1"/>
</dbReference>
<dbReference type="Pfam" id="PF01341">
    <property type="entry name" value="Glyco_hydro_6"/>
    <property type="match status" value="1"/>
</dbReference>
<protein>
    <recommendedName>
        <fullName evidence="3">Glucanase</fullName>
        <ecNumber evidence="3">3.2.1.-</ecNumber>
    </recommendedName>
</protein>
<dbReference type="InterPro" id="IPR008965">
    <property type="entry name" value="CBM2/CBM3_carb-bd_dom_sf"/>
</dbReference>
<dbReference type="InterPro" id="IPR016288">
    <property type="entry name" value="Beta_cellobiohydrolase"/>
</dbReference>
<dbReference type="STRING" id="471856.Jden_0735"/>
<dbReference type="SUPFAM" id="SSF51989">
    <property type="entry name" value="Glycosyl hydrolases family 6, cellulases"/>
    <property type="match status" value="1"/>
</dbReference>
<feature type="signal peptide" evidence="3">
    <location>
        <begin position="1"/>
        <end position="36"/>
    </location>
</feature>
<dbReference type="Proteomes" id="UP000000628">
    <property type="component" value="Chromosome"/>
</dbReference>
<dbReference type="PRINTS" id="PR00733">
    <property type="entry name" value="GLHYDRLASE6"/>
</dbReference>
<keyword evidence="2 3" id="KW-0326">Glycosidase</keyword>
<feature type="compositionally biased region" description="Acidic residues" evidence="4">
    <location>
        <begin position="469"/>
        <end position="513"/>
    </location>
</feature>
<accession>C7R1T1</accession>
<evidence type="ECO:0000313" key="6">
    <source>
        <dbReference type="EMBL" id="ACV08399.1"/>
    </source>
</evidence>
<keyword evidence="7" id="KW-1185">Reference proteome</keyword>
<proteinExistence type="inferred from homology"/>
<dbReference type="KEGG" id="jde:Jden_0735"/>
<keyword evidence="3" id="KW-0732">Signal</keyword>
<keyword evidence="3" id="KW-0136">Cellulose degradation</keyword>
<dbReference type="RefSeq" id="WP_015771027.1">
    <property type="nucleotide sequence ID" value="NC_013174.1"/>
</dbReference>
<dbReference type="eggNOG" id="COG5297">
    <property type="taxonomic scope" value="Bacteria"/>
</dbReference>
<dbReference type="SUPFAM" id="SSF49384">
    <property type="entry name" value="Carbohydrate-binding domain"/>
    <property type="match status" value="1"/>
</dbReference>
<feature type="chain" id="PRO_5005125763" description="Glucanase" evidence="3">
    <location>
        <begin position="37"/>
        <end position="623"/>
    </location>
</feature>
<keyword evidence="1 3" id="KW-0378">Hydrolase</keyword>
<feature type="region of interest" description="Disordered" evidence="4">
    <location>
        <begin position="271"/>
        <end position="291"/>
    </location>
</feature>
<dbReference type="Gene3D" id="3.20.20.40">
    <property type="entry name" value="1, 4-beta cellobiohydrolase"/>
    <property type="match status" value="1"/>
</dbReference>
<dbReference type="GO" id="GO:0004553">
    <property type="term" value="F:hydrolase activity, hydrolyzing O-glycosyl compounds"/>
    <property type="evidence" value="ECO:0007669"/>
    <property type="project" value="InterPro"/>
</dbReference>
<feature type="region of interest" description="Disordered" evidence="4">
    <location>
        <begin position="399"/>
        <end position="419"/>
    </location>
</feature>
<evidence type="ECO:0000256" key="2">
    <source>
        <dbReference type="ARBA" id="ARBA00023295"/>
    </source>
</evidence>
<evidence type="ECO:0000256" key="1">
    <source>
        <dbReference type="ARBA" id="ARBA00022801"/>
    </source>
</evidence>
<dbReference type="PANTHER" id="PTHR34876:SF4">
    <property type="entry name" value="1,4-BETA-D-GLUCAN CELLOBIOHYDROLASE C-RELATED"/>
    <property type="match status" value="1"/>
</dbReference>
<comment type="similarity">
    <text evidence="3">Belongs to the glycosyl hydrolase family 6.</text>
</comment>
<feature type="region of interest" description="Disordered" evidence="4">
    <location>
        <begin position="465"/>
        <end position="523"/>
    </location>
</feature>
<dbReference type="InterPro" id="IPR001919">
    <property type="entry name" value="CBD2"/>
</dbReference>
<evidence type="ECO:0000259" key="5">
    <source>
        <dbReference type="PROSITE" id="PS51173"/>
    </source>
</evidence>